<dbReference type="EMBL" id="JAATJJ010000001">
    <property type="protein sequence ID" value="NJB71756.1"/>
    <property type="molecule type" value="Genomic_DNA"/>
</dbReference>
<evidence type="ECO:0000313" key="2">
    <source>
        <dbReference type="EMBL" id="NJB71756.1"/>
    </source>
</evidence>
<dbReference type="InterPro" id="IPR013830">
    <property type="entry name" value="SGNH_hydro"/>
</dbReference>
<dbReference type="InterPro" id="IPR036514">
    <property type="entry name" value="SGNH_hydro_sf"/>
</dbReference>
<dbReference type="Gene3D" id="3.40.50.1110">
    <property type="entry name" value="SGNH hydrolase"/>
    <property type="match status" value="1"/>
</dbReference>
<feature type="domain" description="SGNH hydrolase-type esterase" evidence="1">
    <location>
        <begin position="7"/>
        <end position="105"/>
    </location>
</feature>
<dbReference type="Pfam" id="PF13472">
    <property type="entry name" value="Lipase_GDSL_2"/>
    <property type="match status" value="1"/>
</dbReference>
<comment type="caution">
    <text evidence="2">The sequence shown here is derived from an EMBL/GenBank/DDBJ whole genome shotgun (WGS) entry which is preliminary data.</text>
</comment>
<sequence>MENKYSIEKWKETYIKVIKRTQAALPNTTLVLCEPFLLPFNWSEGKTKSWVAIVKAMQTIVRQLAKEHKTIFVSLQEPFNKAKEKAPAKYWVWDGVHPMPAGHELIARHWIKEVSKKLDFLKNYR</sequence>
<proteinExistence type="predicted"/>
<dbReference type="AlphaFoldDB" id="A0A846QRX8"/>
<reference evidence="2 3" key="1">
    <citation type="submission" date="2020-03" db="EMBL/GenBank/DDBJ databases">
        <title>Genomic Encyclopedia of Type Strains, Phase IV (KMG-IV): sequencing the most valuable type-strain genomes for metagenomic binning, comparative biology and taxonomic classification.</title>
        <authorList>
            <person name="Goeker M."/>
        </authorList>
    </citation>
    <scope>NUCLEOTIDE SEQUENCE [LARGE SCALE GENOMIC DNA]</scope>
    <source>
        <strain evidence="2 3">DSM 29762</strain>
    </source>
</reference>
<evidence type="ECO:0000259" key="1">
    <source>
        <dbReference type="Pfam" id="PF13472"/>
    </source>
</evidence>
<dbReference type="Proteomes" id="UP000590442">
    <property type="component" value="Unassembled WGS sequence"/>
</dbReference>
<protein>
    <submittedName>
        <fullName evidence="2">Lysophospholipase L1-like esterase</fullName>
    </submittedName>
</protein>
<name>A0A846QRX8_9FLAO</name>
<accession>A0A846QRX8</accession>
<gene>
    <name evidence="2" type="ORF">GGR42_002218</name>
</gene>
<evidence type="ECO:0000313" key="3">
    <source>
        <dbReference type="Proteomes" id="UP000590442"/>
    </source>
</evidence>
<dbReference type="GO" id="GO:0016788">
    <property type="term" value="F:hydrolase activity, acting on ester bonds"/>
    <property type="evidence" value="ECO:0007669"/>
    <property type="project" value="UniProtKB-ARBA"/>
</dbReference>
<dbReference type="SUPFAM" id="SSF52266">
    <property type="entry name" value="SGNH hydrolase"/>
    <property type="match status" value="1"/>
</dbReference>
<organism evidence="2 3">
    <name type="scientific">Saonia flava</name>
    <dbReference type="NCBI Taxonomy" id="523696"/>
    <lineage>
        <taxon>Bacteria</taxon>
        <taxon>Pseudomonadati</taxon>
        <taxon>Bacteroidota</taxon>
        <taxon>Flavobacteriia</taxon>
        <taxon>Flavobacteriales</taxon>
        <taxon>Flavobacteriaceae</taxon>
        <taxon>Saonia</taxon>
    </lineage>
</organism>
<keyword evidence="3" id="KW-1185">Reference proteome</keyword>